<protein>
    <submittedName>
        <fullName evidence="1">Uncharacterized protein</fullName>
    </submittedName>
</protein>
<accession>A0AAN4VW75</accession>
<dbReference type="Proteomes" id="UP001310022">
    <property type="component" value="Unassembled WGS sequence"/>
</dbReference>
<dbReference type="InterPro" id="IPR026341">
    <property type="entry name" value="T9SS_type_B"/>
</dbReference>
<reference evidence="1 2" key="1">
    <citation type="submission" date="2021-12" db="EMBL/GenBank/DDBJ databases">
        <title>Genome sequencing of bacteria with rrn-lacking chromosome and rrn-plasmid.</title>
        <authorList>
            <person name="Anda M."/>
            <person name="Iwasaki W."/>
        </authorList>
    </citation>
    <scope>NUCLEOTIDE SEQUENCE [LARGE SCALE GENOMIC DNA]</scope>
    <source>
        <strain evidence="1 2">NBRC 15940</strain>
    </source>
</reference>
<dbReference type="EMBL" id="BQKE01000001">
    <property type="protein sequence ID" value="GJM61116.1"/>
    <property type="molecule type" value="Genomic_DNA"/>
</dbReference>
<name>A0AAN4VW75_9BACT</name>
<dbReference type="Pfam" id="PF13585">
    <property type="entry name" value="CHU_C"/>
    <property type="match status" value="1"/>
</dbReference>
<gene>
    <name evidence="1" type="ORF">PEDI_16680</name>
</gene>
<dbReference type="PANTHER" id="PTHR34720">
    <property type="entry name" value="MICROCYSTIN DEPENDENT PROTEIN"/>
    <property type="match status" value="1"/>
</dbReference>
<dbReference type="Gene3D" id="2.60.40.2810">
    <property type="match status" value="2"/>
</dbReference>
<evidence type="ECO:0000313" key="1">
    <source>
        <dbReference type="EMBL" id="GJM61116.1"/>
    </source>
</evidence>
<organism evidence="1 2">
    <name type="scientific">Persicobacter diffluens</name>
    <dbReference type="NCBI Taxonomy" id="981"/>
    <lineage>
        <taxon>Bacteria</taxon>
        <taxon>Pseudomonadati</taxon>
        <taxon>Bacteroidota</taxon>
        <taxon>Cytophagia</taxon>
        <taxon>Cytophagales</taxon>
        <taxon>Persicobacteraceae</taxon>
        <taxon>Persicobacter</taxon>
    </lineage>
</organism>
<proteinExistence type="predicted"/>
<comment type="caution">
    <text evidence="1">The sequence shown here is derived from an EMBL/GenBank/DDBJ whole genome shotgun (WGS) entry which is preliminary data.</text>
</comment>
<keyword evidence="2" id="KW-1185">Reference proteome</keyword>
<dbReference type="Pfam" id="PF17963">
    <property type="entry name" value="Big_9"/>
    <property type="match status" value="6"/>
</dbReference>
<evidence type="ECO:0000313" key="2">
    <source>
        <dbReference type="Proteomes" id="UP001310022"/>
    </source>
</evidence>
<dbReference type="NCBIfam" id="TIGR04131">
    <property type="entry name" value="Bac_Flav_CTERM"/>
    <property type="match status" value="1"/>
</dbReference>
<dbReference type="Gene3D" id="2.60.40.3440">
    <property type="match status" value="2"/>
</dbReference>
<sequence>MIFISSIAPRPILYWLLCVFLLSSPLSGHSQENQNLSGIINEYGEVLGINTQKCKLKITNPEGFAAGDKIIIHQSKGAEIIRTESEAYGNIDQLNNAGNFEMGTVLAVQGDSLFLTHKLLRDYDPGFGLQIVGISPLQNATISSEVTAQPWNGTTGGIVFIKATGTLTLNADIEVDSLGYLGGRITRGTSQDNVNTYGISGRNSVLGAEKGESMAYPFDKDGLNYNYGRGKLVAGGGGGNNHNAGGGGGANYGAGGEGGRALQTDRRITNDNDNTGTVPGDLIGGKGGLALSALYSSPSFNKIFFGGGGGSGHQNSGNSDFKNRRHSAGKAGGGIVILSVESLVTNGKAIHANGGSYPLAADVRLDESNLSTIDNASGAGGAGGTVVIETKGIIGTLEVELNGGQGGHTYKGNALDAYGPGGGGGGGVLSLARSEFISNINASYIGGEAGTIHQGSQLFDLDNHYGALGGTQGGFAVGITILEGTIPCNNAPEANDDFGTTGASTPISLNFLQNDHSLLPVTFEILNHFNYGNLNITDSMLTYSPVDNFIGNDTLDYQICVGTGENATCDPAKVVITVIPLEAPKLKDKSYSLTEFGPIEINLSELVDEIPANYRLTVCEDPVSGTVNIIDNNIIQYLPNYTTTSGQDLICYQLCVNEGTADEACSEAQIIIPFEYEITVAAQNDESQIPQNGTVLIDCIANDIIPDDGFSLSLCDETTTLGTATITADNKINYSPPTGYTGTDIICYTLCNSDNSICQSAVIQVVISGPDPAQLTDDFLTTHYNTALSADVIINDIIPQGYDAPTLCSTPINGTASFSGNNLLYTPNNGFIGRELICYQVCESGNANNCYTGNVVIDVSLDPNQIPQLYPISIDGLPNNVDLVFNLLDPVYNFILPPNFSITIISQPAQGSTTVDNSAGTITYNPEGSNPGLAQIVYRICNTDPDYSDTVYCTENVLAINIIPPAVDLVAEVDATVINQGDTAILDLIANDIINGSPLASIQLITGTNNGIVTLNGSELQFIPNGDFIGTEILTYGICNENGDCDEALILIGVNPVTNVVANEDFVSTPARKVVSVNPLANDNFPNQVNISICTDYPPQHGEVQFNADGSFIYTPDDNFFGTDVFCYEICDQDIMTNCDKAFVFITVEAPIDLNAHTDEVSLPVGGTIQIPVWQNDQILEKDISSISLCSTPSEGTAKVEGNHILYTASETISSQPILFCYQICDVFGRCANAYVVVSLVGEPEDYLLQDDVVQLPPSTTSTINVLENDELPASFSLILCSTDFPGSIRILPSLEMEYTPEENFTGEVSVCYEVCEQVRGQSIQCRTAQLRILIDDGLVANDISYNTTLNTAINIRPWENDNYFGQENGDLPAYFEIIQRPENGGLFPSSDFITYTPDTAFYGTDEFTYRICLAPDSDLCDSARVTIVIENTVNITIYNALSPNGDEMNEVFFIENLENYPNNSLLIFNRWGERVFSTEGYLNDWAGTDDSGRSLPDGTYYYVLRIISANKEFSGFISIQR</sequence>
<dbReference type="RefSeq" id="WP_338236730.1">
    <property type="nucleotide sequence ID" value="NZ_BQKE01000001.1"/>
</dbReference>
<dbReference type="NCBIfam" id="NF012211">
    <property type="entry name" value="tand_rpt_95"/>
    <property type="match status" value="1"/>
</dbReference>
<dbReference type="PANTHER" id="PTHR34720:SF9">
    <property type="entry name" value="BLR4714 PROTEIN"/>
    <property type="match status" value="1"/>
</dbReference>